<proteinExistence type="inferred from homology"/>
<keyword evidence="5 6" id="KW-0067">ATP-binding</keyword>
<dbReference type="PROSITE" id="PS50011">
    <property type="entry name" value="PROTEIN_KINASE_DOM"/>
    <property type="match status" value="1"/>
</dbReference>
<dbReference type="GO" id="GO:0004674">
    <property type="term" value="F:protein serine/threonine kinase activity"/>
    <property type="evidence" value="ECO:0007669"/>
    <property type="project" value="UniProtKB-KW"/>
</dbReference>
<evidence type="ECO:0000256" key="3">
    <source>
        <dbReference type="ARBA" id="ARBA00022741"/>
    </source>
</evidence>
<gene>
    <name evidence="9" type="ORF">PGLA2088_LOCUS40295</name>
</gene>
<evidence type="ECO:0000256" key="2">
    <source>
        <dbReference type="ARBA" id="ARBA00022679"/>
    </source>
</evidence>
<feature type="binding site" evidence="6">
    <location>
        <position position="52"/>
    </location>
    <ligand>
        <name>ATP</name>
        <dbReference type="ChEBI" id="CHEBI:30616"/>
    </ligand>
</feature>
<keyword evidence="4" id="KW-0418">Kinase</keyword>
<dbReference type="SUPFAM" id="SSF56112">
    <property type="entry name" value="Protein kinase-like (PK-like)"/>
    <property type="match status" value="1"/>
</dbReference>
<keyword evidence="2" id="KW-0808">Transferase</keyword>
<dbReference type="PANTHER" id="PTHR24345:SF0">
    <property type="entry name" value="CELL CYCLE SERINE_THREONINE-PROTEIN KINASE CDC5_MSD2"/>
    <property type="match status" value="1"/>
</dbReference>
<dbReference type="PANTHER" id="PTHR24345">
    <property type="entry name" value="SERINE/THREONINE-PROTEIN KINASE PLK"/>
    <property type="match status" value="1"/>
</dbReference>
<sequence>MGCGSSVEFQSACWRRGSFQDCYSVKQKLGEGSYGQVRAIIRQADGAKFAVKILDTRKDNQHLIDKDRRNIVDNEIRLWRSVGRDEHIVDFVESFWGSHGLVYIVMERCCGSLTDMLCRTNTVGISELARMFKAMLLGINKLHSLRICHRDIKPDNYLVDASWTVKLADFGLACKMPRKGIEGVYGTPPYMSPQCCGLQTYGLKTDVWSYGVTVYVILFGVLPYGGDDVVFDEGDMMWAIEDGSILPTFKRPLGPQPARSAVTFAKALLVRSEEQRPSACHALRLPFLDGGLTGLSVLQEPKVPLFGDGAKDQCCEAWRRPLDPWVRKKLDEIVAKIQAEEDKKYPERQMGYFAVVESERLGFSSWMPEVLSNTCRQCERSFTAPAKAVGTLASDLYSTGLSTGTDVEATRTRFARAISPPGEQDLPCRIFPLDEMS</sequence>
<dbReference type="InterPro" id="IPR017441">
    <property type="entry name" value="Protein_kinase_ATP_BS"/>
</dbReference>
<evidence type="ECO:0000259" key="8">
    <source>
        <dbReference type="PROSITE" id="PS50011"/>
    </source>
</evidence>
<evidence type="ECO:0000256" key="1">
    <source>
        <dbReference type="ARBA" id="ARBA00022527"/>
    </source>
</evidence>
<evidence type="ECO:0000256" key="5">
    <source>
        <dbReference type="ARBA" id="ARBA00022840"/>
    </source>
</evidence>
<evidence type="ECO:0000313" key="10">
    <source>
        <dbReference type="Proteomes" id="UP000626109"/>
    </source>
</evidence>
<dbReference type="Gene3D" id="1.10.510.10">
    <property type="entry name" value="Transferase(Phosphotransferase) domain 1"/>
    <property type="match status" value="1"/>
</dbReference>
<evidence type="ECO:0000256" key="4">
    <source>
        <dbReference type="ARBA" id="ARBA00022777"/>
    </source>
</evidence>
<keyword evidence="3 6" id="KW-0547">Nucleotide-binding</keyword>
<organism evidence="9 10">
    <name type="scientific">Polarella glacialis</name>
    <name type="common">Dinoflagellate</name>
    <dbReference type="NCBI Taxonomy" id="89957"/>
    <lineage>
        <taxon>Eukaryota</taxon>
        <taxon>Sar</taxon>
        <taxon>Alveolata</taxon>
        <taxon>Dinophyceae</taxon>
        <taxon>Suessiales</taxon>
        <taxon>Suessiaceae</taxon>
        <taxon>Polarella</taxon>
    </lineage>
</organism>
<keyword evidence="1 7" id="KW-0723">Serine/threonine-protein kinase</keyword>
<dbReference type="AlphaFoldDB" id="A0A813L1W6"/>
<name>A0A813L1W6_POLGL</name>
<dbReference type="InterPro" id="IPR000719">
    <property type="entry name" value="Prot_kinase_dom"/>
</dbReference>
<comment type="caution">
    <text evidence="9">The sequence shown here is derived from an EMBL/GenBank/DDBJ whole genome shotgun (WGS) entry which is preliminary data.</text>
</comment>
<evidence type="ECO:0000313" key="9">
    <source>
        <dbReference type="EMBL" id="CAE8718819.1"/>
    </source>
</evidence>
<accession>A0A813L1W6</accession>
<dbReference type="GO" id="GO:0005524">
    <property type="term" value="F:ATP binding"/>
    <property type="evidence" value="ECO:0007669"/>
    <property type="project" value="UniProtKB-UniRule"/>
</dbReference>
<dbReference type="InterPro" id="IPR011009">
    <property type="entry name" value="Kinase-like_dom_sf"/>
</dbReference>
<dbReference type="Pfam" id="PF00069">
    <property type="entry name" value="Pkinase"/>
    <property type="match status" value="1"/>
</dbReference>
<feature type="domain" description="Protein kinase" evidence="8">
    <location>
        <begin position="23"/>
        <end position="288"/>
    </location>
</feature>
<dbReference type="PROSITE" id="PS00107">
    <property type="entry name" value="PROTEIN_KINASE_ATP"/>
    <property type="match status" value="1"/>
</dbReference>
<dbReference type="PROSITE" id="PS00108">
    <property type="entry name" value="PROTEIN_KINASE_ST"/>
    <property type="match status" value="1"/>
</dbReference>
<reference evidence="9" key="1">
    <citation type="submission" date="2021-02" db="EMBL/GenBank/DDBJ databases">
        <authorList>
            <person name="Dougan E. K."/>
            <person name="Rhodes N."/>
            <person name="Thang M."/>
            <person name="Chan C."/>
        </authorList>
    </citation>
    <scope>NUCLEOTIDE SEQUENCE</scope>
</reference>
<dbReference type="Proteomes" id="UP000626109">
    <property type="component" value="Unassembled WGS sequence"/>
</dbReference>
<evidence type="ECO:0000256" key="6">
    <source>
        <dbReference type="PROSITE-ProRule" id="PRU10141"/>
    </source>
</evidence>
<comment type="similarity">
    <text evidence="7">Belongs to the protein kinase superfamily.</text>
</comment>
<dbReference type="EMBL" id="CAJNNW010033423">
    <property type="protein sequence ID" value="CAE8718819.1"/>
    <property type="molecule type" value="Genomic_DNA"/>
</dbReference>
<dbReference type="GO" id="GO:0005634">
    <property type="term" value="C:nucleus"/>
    <property type="evidence" value="ECO:0007669"/>
    <property type="project" value="TreeGrafter"/>
</dbReference>
<dbReference type="InterPro" id="IPR008271">
    <property type="entry name" value="Ser/Thr_kinase_AS"/>
</dbReference>
<evidence type="ECO:0000256" key="7">
    <source>
        <dbReference type="RuleBase" id="RU000304"/>
    </source>
</evidence>
<dbReference type="SMART" id="SM00220">
    <property type="entry name" value="S_TKc"/>
    <property type="match status" value="1"/>
</dbReference>
<protein>
    <recommendedName>
        <fullName evidence="8">Protein kinase domain-containing protein</fullName>
    </recommendedName>
</protein>